<dbReference type="Pfam" id="PF04087">
    <property type="entry name" value="DUF389"/>
    <property type="match status" value="1"/>
</dbReference>
<keyword evidence="3" id="KW-1185">Reference proteome</keyword>
<dbReference type="PANTHER" id="PTHR20992:SF9">
    <property type="entry name" value="AT15442P-RELATED"/>
    <property type="match status" value="1"/>
</dbReference>
<accession>A0A4T3EZH4</accession>
<protein>
    <submittedName>
        <fullName evidence="2">DUF389 domain-containing protein</fullName>
    </submittedName>
</protein>
<evidence type="ECO:0000313" key="3">
    <source>
        <dbReference type="Proteomes" id="UP000309389"/>
    </source>
</evidence>
<organism evidence="2 3">
    <name type="scientific">Alteraurantiacibacter aquimixticola</name>
    <dbReference type="NCBI Taxonomy" id="2489173"/>
    <lineage>
        <taxon>Bacteria</taxon>
        <taxon>Pseudomonadati</taxon>
        <taxon>Pseudomonadota</taxon>
        <taxon>Alphaproteobacteria</taxon>
        <taxon>Sphingomonadales</taxon>
        <taxon>Erythrobacteraceae</taxon>
        <taxon>Alteraurantiacibacter</taxon>
    </lineage>
</organism>
<feature type="transmembrane region" description="Helical" evidence="1">
    <location>
        <begin position="159"/>
        <end position="177"/>
    </location>
</feature>
<keyword evidence="1" id="KW-1133">Transmembrane helix</keyword>
<keyword evidence="1" id="KW-0812">Transmembrane</keyword>
<feature type="transmembrane region" description="Helical" evidence="1">
    <location>
        <begin position="124"/>
        <end position="144"/>
    </location>
</feature>
<feature type="transmembrane region" description="Helical" evidence="1">
    <location>
        <begin position="211"/>
        <end position="237"/>
    </location>
</feature>
<dbReference type="PANTHER" id="PTHR20992">
    <property type="entry name" value="AT15442P-RELATED"/>
    <property type="match status" value="1"/>
</dbReference>
<dbReference type="OrthoDB" id="9790659at2"/>
<dbReference type="InterPro" id="IPR005240">
    <property type="entry name" value="DUF389"/>
</dbReference>
<feature type="transmembrane region" description="Helical" evidence="1">
    <location>
        <begin position="184"/>
        <end position="205"/>
    </location>
</feature>
<feature type="transmembrane region" description="Helical" evidence="1">
    <location>
        <begin position="89"/>
        <end position="112"/>
    </location>
</feature>
<sequence length="519" mass="55783">MSMANDAGTDGVEAQGATAVKADRSYGFGNVLMSWRRWWRMAVTATVDQAAVIEKRRAECEISSRYLLMITMSAGIAILGLLLSSPAVVIGAMLLSPLMDPIMGLGFSLAIGDFQWMKQSARSLALGTLAAVAFCAVVVFMSPLQTVTSEIAARTQPNLFDLLVALFSAVAGAYAMIRGREGTIVGVAIATALMPPLAVVGFGLATFNWTVFSGALMLFVTNLMTIALSAAVMARLYGFRTTLSERQTALQTFVIVAAFVALAIPLGISLRQIAWEANATRQINGVVLDAFDSRARISQIETNFNTDPIQVSATVLTPVLEGDAERITARAMSRTLGAPVEVKINQYRVGTSAQAAEQAQLSAALEQQQADREQAAALAERLALIAGVTTDDVTVDRERRRATVTARPLEGATLAAYRQLESRIVAGQQEDWDIRLTPPLRDLPTLTFANGELSPEAQEALGLAEWAAARIELPIRLEGRRDAVEAARLAFEERGIEVQTQPGRAGFSDVTLSWSTEEE</sequence>
<dbReference type="EMBL" id="SSHH01000003">
    <property type="protein sequence ID" value="TIX49544.1"/>
    <property type="molecule type" value="Genomic_DNA"/>
</dbReference>
<name>A0A4T3EZH4_9SPHN</name>
<evidence type="ECO:0000313" key="2">
    <source>
        <dbReference type="EMBL" id="TIX49544.1"/>
    </source>
</evidence>
<feature type="transmembrane region" description="Helical" evidence="1">
    <location>
        <begin position="66"/>
        <end position="83"/>
    </location>
</feature>
<comment type="caution">
    <text evidence="2">The sequence shown here is derived from an EMBL/GenBank/DDBJ whole genome shotgun (WGS) entry which is preliminary data.</text>
</comment>
<dbReference type="Proteomes" id="UP000309389">
    <property type="component" value="Unassembled WGS sequence"/>
</dbReference>
<feature type="transmembrane region" description="Helical" evidence="1">
    <location>
        <begin position="249"/>
        <end position="268"/>
    </location>
</feature>
<evidence type="ECO:0000256" key="1">
    <source>
        <dbReference type="SAM" id="Phobius"/>
    </source>
</evidence>
<reference evidence="2 3" key="1">
    <citation type="submission" date="2019-04" db="EMBL/GenBank/DDBJ databases">
        <title>Altererythrobacter aquimixticola sp. nov., isolated from sediment of junction between the ocean and a freshwater spring.</title>
        <authorList>
            <person name="Yoon J.-H."/>
        </authorList>
    </citation>
    <scope>NUCLEOTIDE SEQUENCE [LARGE SCALE GENOMIC DNA]</scope>
    <source>
        <strain evidence="2 3">SSKS-13</strain>
    </source>
</reference>
<keyword evidence="1" id="KW-0472">Membrane</keyword>
<dbReference type="AlphaFoldDB" id="A0A4T3EZH4"/>
<gene>
    <name evidence="2" type="ORF">E5222_11915</name>
</gene>
<proteinExistence type="predicted"/>